<dbReference type="SUPFAM" id="SSF46894">
    <property type="entry name" value="C-terminal effector domain of the bipartite response regulators"/>
    <property type="match status" value="1"/>
</dbReference>
<name>A0ABW5Q6U7_9BACI</name>
<keyword evidence="3" id="KW-0804">Transcription</keyword>
<dbReference type="RefSeq" id="WP_369404924.1">
    <property type="nucleotide sequence ID" value="NZ_JBHUMZ010000010.1"/>
</dbReference>
<evidence type="ECO:0000256" key="1">
    <source>
        <dbReference type="ARBA" id="ARBA00023015"/>
    </source>
</evidence>
<evidence type="ECO:0000256" key="2">
    <source>
        <dbReference type="ARBA" id="ARBA00023125"/>
    </source>
</evidence>
<dbReference type="Proteomes" id="UP001597452">
    <property type="component" value="Unassembled WGS sequence"/>
</dbReference>
<evidence type="ECO:0000259" key="4">
    <source>
        <dbReference type="PROSITE" id="PS50043"/>
    </source>
</evidence>
<keyword evidence="1" id="KW-0805">Transcription regulation</keyword>
<dbReference type="Pfam" id="PF00196">
    <property type="entry name" value="GerE"/>
    <property type="match status" value="1"/>
</dbReference>
<sequence length="49" mass="5619">MFNLLLSGLSTKEIADKTYSSKNTINTHIKSIYKKLNVHSKVELILYYG</sequence>
<keyword evidence="6" id="KW-1185">Reference proteome</keyword>
<dbReference type="InterPro" id="IPR016032">
    <property type="entry name" value="Sig_transdc_resp-reg_C-effctor"/>
</dbReference>
<feature type="domain" description="HTH luxR-type" evidence="4">
    <location>
        <begin position="1"/>
        <end position="49"/>
    </location>
</feature>
<dbReference type="PANTHER" id="PTHR44688:SF16">
    <property type="entry name" value="DNA-BINDING TRANSCRIPTIONAL ACTIVATOR DEVR_DOSR"/>
    <property type="match status" value="1"/>
</dbReference>
<comment type="caution">
    <text evidence="5">The sequence shown here is derived from an EMBL/GenBank/DDBJ whole genome shotgun (WGS) entry which is preliminary data.</text>
</comment>
<gene>
    <name evidence="5" type="ORF">ACFSW4_02135</name>
</gene>
<dbReference type="PRINTS" id="PR00038">
    <property type="entry name" value="HTHLUXR"/>
</dbReference>
<dbReference type="SMART" id="SM00421">
    <property type="entry name" value="HTH_LUXR"/>
    <property type="match status" value="1"/>
</dbReference>
<protein>
    <submittedName>
        <fullName evidence="5">Response regulator transcription factor</fullName>
    </submittedName>
</protein>
<evidence type="ECO:0000313" key="5">
    <source>
        <dbReference type="EMBL" id="MFD2637670.1"/>
    </source>
</evidence>
<keyword evidence="2" id="KW-0238">DNA-binding</keyword>
<dbReference type="InterPro" id="IPR036388">
    <property type="entry name" value="WH-like_DNA-bd_sf"/>
</dbReference>
<dbReference type="PROSITE" id="PS50043">
    <property type="entry name" value="HTH_LUXR_2"/>
    <property type="match status" value="1"/>
</dbReference>
<dbReference type="Gene3D" id="1.10.10.10">
    <property type="entry name" value="Winged helix-like DNA-binding domain superfamily/Winged helix DNA-binding domain"/>
    <property type="match status" value="1"/>
</dbReference>
<evidence type="ECO:0000313" key="6">
    <source>
        <dbReference type="Proteomes" id="UP001597452"/>
    </source>
</evidence>
<organism evidence="5 6">
    <name type="scientific">Piscibacillus salipiscarius</name>
    <dbReference type="NCBI Taxonomy" id="299480"/>
    <lineage>
        <taxon>Bacteria</taxon>
        <taxon>Bacillati</taxon>
        <taxon>Bacillota</taxon>
        <taxon>Bacilli</taxon>
        <taxon>Bacillales</taxon>
        <taxon>Bacillaceae</taxon>
        <taxon>Piscibacillus</taxon>
    </lineage>
</organism>
<accession>A0ABW5Q6U7</accession>
<dbReference type="EMBL" id="JBHUMZ010000010">
    <property type="protein sequence ID" value="MFD2637670.1"/>
    <property type="molecule type" value="Genomic_DNA"/>
</dbReference>
<reference evidence="6" key="1">
    <citation type="journal article" date="2019" name="Int. J. Syst. Evol. Microbiol.">
        <title>The Global Catalogue of Microorganisms (GCM) 10K type strain sequencing project: providing services to taxonomists for standard genome sequencing and annotation.</title>
        <authorList>
            <consortium name="The Broad Institute Genomics Platform"/>
            <consortium name="The Broad Institute Genome Sequencing Center for Infectious Disease"/>
            <person name="Wu L."/>
            <person name="Ma J."/>
        </authorList>
    </citation>
    <scope>NUCLEOTIDE SEQUENCE [LARGE SCALE GENOMIC DNA]</scope>
    <source>
        <strain evidence="6">TISTR 1571</strain>
    </source>
</reference>
<dbReference type="CDD" id="cd06170">
    <property type="entry name" value="LuxR_C_like"/>
    <property type="match status" value="1"/>
</dbReference>
<dbReference type="InterPro" id="IPR000792">
    <property type="entry name" value="Tscrpt_reg_LuxR_C"/>
</dbReference>
<evidence type="ECO:0000256" key="3">
    <source>
        <dbReference type="ARBA" id="ARBA00023163"/>
    </source>
</evidence>
<proteinExistence type="predicted"/>
<dbReference type="PANTHER" id="PTHR44688">
    <property type="entry name" value="DNA-BINDING TRANSCRIPTIONAL ACTIVATOR DEVR_DOSR"/>
    <property type="match status" value="1"/>
</dbReference>